<keyword evidence="7" id="KW-0869">Chloride channel</keyword>
<dbReference type="InterPro" id="IPR014743">
    <property type="entry name" value="Cl-channel_core"/>
</dbReference>
<evidence type="ECO:0000256" key="5">
    <source>
        <dbReference type="ARBA" id="ARBA00023065"/>
    </source>
</evidence>
<comment type="caution">
    <text evidence="11">The sequence shown here is derived from an EMBL/GenBank/DDBJ whole genome shotgun (WGS) entry which is preliminary data.</text>
</comment>
<keyword evidence="8" id="KW-0868">Chloride</keyword>
<evidence type="ECO:0000256" key="2">
    <source>
        <dbReference type="ARBA" id="ARBA00022448"/>
    </source>
</evidence>
<gene>
    <name evidence="11" type="ORF">CS022_10850</name>
</gene>
<feature type="transmembrane region" description="Helical" evidence="10">
    <location>
        <begin position="138"/>
        <end position="157"/>
    </location>
</feature>
<evidence type="ECO:0008006" key="13">
    <source>
        <dbReference type="Google" id="ProtNLM"/>
    </source>
</evidence>
<feature type="transmembrane region" description="Helical" evidence="10">
    <location>
        <begin position="197"/>
        <end position="214"/>
    </location>
</feature>
<keyword evidence="3 10" id="KW-0812">Transmembrane</keyword>
<feature type="transmembrane region" description="Helical" evidence="10">
    <location>
        <begin position="33"/>
        <end position="56"/>
    </location>
</feature>
<evidence type="ECO:0000256" key="7">
    <source>
        <dbReference type="ARBA" id="ARBA00023173"/>
    </source>
</evidence>
<dbReference type="CDD" id="cd00400">
    <property type="entry name" value="Voltage_gated_ClC"/>
    <property type="match status" value="1"/>
</dbReference>
<evidence type="ECO:0000256" key="10">
    <source>
        <dbReference type="SAM" id="Phobius"/>
    </source>
</evidence>
<evidence type="ECO:0000256" key="4">
    <source>
        <dbReference type="ARBA" id="ARBA00022989"/>
    </source>
</evidence>
<dbReference type="Proteomes" id="UP000290287">
    <property type="component" value="Unassembled WGS sequence"/>
</dbReference>
<accession>A0A4Q0YRJ7</accession>
<feature type="transmembrane region" description="Helical" evidence="10">
    <location>
        <begin position="111"/>
        <end position="132"/>
    </location>
</feature>
<dbReference type="InterPro" id="IPR001807">
    <property type="entry name" value="ClC"/>
</dbReference>
<evidence type="ECO:0000256" key="1">
    <source>
        <dbReference type="ARBA" id="ARBA00004141"/>
    </source>
</evidence>
<dbReference type="OrthoDB" id="9767361at2"/>
<keyword evidence="6 10" id="KW-0472">Membrane</keyword>
<evidence type="ECO:0000256" key="6">
    <source>
        <dbReference type="ARBA" id="ARBA00023136"/>
    </source>
</evidence>
<keyword evidence="4 10" id="KW-1133">Transmembrane helix</keyword>
<feature type="transmembrane region" description="Helical" evidence="10">
    <location>
        <begin position="169"/>
        <end position="191"/>
    </location>
</feature>
<evidence type="ECO:0000313" key="11">
    <source>
        <dbReference type="EMBL" id="RXJ73233.1"/>
    </source>
</evidence>
<keyword evidence="2" id="KW-0813">Transport</keyword>
<keyword evidence="9" id="KW-0407">Ion channel</keyword>
<dbReference type="InterPro" id="IPR050368">
    <property type="entry name" value="ClC-type_chloride_channel"/>
</dbReference>
<protein>
    <recommendedName>
        <fullName evidence="13">Chloride channel protein</fullName>
    </recommendedName>
</protein>
<evidence type="ECO:0000256" key="8">
    <source>
        <dbReference type="ARBA" id="ARBA00023214"/>
    </source>
</evidence>
<dbReference type="GO" id="GO:0005254">
    <property type="term" value="F:chloride channel activity"/>
    <property type="evidence" value="ECO:0007669"/>
    <property type="project" value="UniProtKB-KW"/>
</dbReference>
<organism evidence="11 12">
    <name type="scientific">Veronia nyctiphanis</name>
    <dbReference type="NCBI Taxonomy" id="1278244"/>
    <lineage>
        <taxon>Bacteria</taxon>
        <taxon>Pseudomonadati</taxon>
        <taxon>Pseudomonadota</taxon>
        <taxon>Gammaproteobacteria</taxon>
        <taxon>Vibrionales</taxon>
        <taxon>Vibrionaceae</taxon>
        <taxon>Veronia</taxon>
    </lineage>
</organism>
<dbReference type="PANTHER" id="PTHR43427">
    <property type="entry name" value="CHLORIDE CHANNEL PROTEIN CLC-E"/>
    <property type="match status" value="1"/>
</dbReference>
<evidence type="ECO:0000256" key="9">
    <source>
        <dbReference type="ARBA" id="ARBA00023303"/>
    </source>
</evidence>
<keyword evidence="5" id="KW-0406">Ion transport</keyword>
<dbReference type="Gene3D" id="1.10.3080.10">
    <property type="entry name" value="Clc chloride channel"/>
    <property type="match status" value="1"/>
</dbReference>
<evidence type="ECO:0000313" key="12">
    <source>
        <dbReference type="Proteomes" id="UP000290287"/>
    </source>
</evidence>
<keyword evidence="12" id="KW-1185">Reference proteome</keyword>
<dbReference type="GO" id="GO:0034707">
    <property type="term" value="C:chloride channel complex"/>
    <property type="evidence" value="ECO:0007669"/>
    <property type="project" value="UniProtKB-KW"/>
</dbReference>
<dbReference type="Pfam" id="PF00654">
    <property type="entry name" value="Voltage_CLC"/>
    <property type="match status" value="1"/>
</dbReference>
<dbReference type="EMBL" id="PEIB01000011">
    <property type="protein sequence ID" value="RXJ73233.1"/>
    <property type="molecule type" value="Genomic_DNA"/>
</dbReference>
<feature type="transmembrane region" description="Helical" evidence="10">
    <location>
        <begin position="68"/>
        <end position="90"/>
    </location>
</feature>
<dbReference type="AlphaFoldDB" id="A0A4Q0YRJ7"/>
<dbReference type="SUPFAM" id="SSF81340">
    <property type="entry name" value="Clc chloride channel"/>
    <property type="match status" value="1"/>
</dbReference>
<reference evidence="11 12" key="1">
    <citation type="submission" date="2017-10" db="EMBL/GenBank/DDBJ databases">
        <title>Nyctiphanis sp. nov., isolated from the stomach of the euphausiid Nyctiphanes simplex (Hansen, 1911) in the Gulf of California.</title>
        <authorList>
            <person name="Gomez-Gil B."/>
            <person name="Aguilar-Mendez M."/>
            <person name="Lopez-Cortes A."/>
            <person name="Gomez-Gutierrez J."/>
            <person name="Roque A."/>
            <person name="Lang E."/>
            <person name="Gonzalez-Castillo A."/>
        </authorList>
    </citation>
    <scope>NUCLEOTIDE SEQUENCE [LARGE SCALE GENOMIC DNA]</scope>
    <source>
        <strain evidence="11 12">CAIM 600</strain>
    </source>
</reference>
<comment type="subcellular location">
    <subcellularLocation>
        <location evidence="1">Membrane</location>
        <topology evidence="1">Multi-pass membrane protein</topology>
    </subcellularLocation>
</comment>
<proteinExistence type="predicted"/>
<sequence length="311" mass="33593">MSAATGYIFSDQIFEIEPLFLIEFSGVENSGEFILFILVGLLSACLALFFISSLLSSQRHAKELPLPAFVKPAIAGFVLGLFALILPEILGIGTEAMRFATIEGAYDIKELAVLIIAKIAVTILCISFGFVGGVFSPLLLIGILFGAFNWLLIDEIFNIPNSGVTAYSIAGMMAVTSPVIGAPLTCILIVFELTRNYELTIAAMVAVVFSNLVVAKTLGRSLFDCQLLSKGINLAEGRDKAILQATSVGTLVRTDFPIACIEESATSLNVKLEKSAWSEAYIISQGVNFSVHTALFSHKISQLKERFIYQT</sequence>
<dbReference type="PANTHER" id="PTHR43427:SF6">
    <property type="entry name" value="CHLORIDE CHANNEL PROTEIN CLC-E"/>
    <property type="match status" value="1"/>
</dbReference>
<name>A0A4Q0YRJ7_9GAMM</name>
<evidence type="ECO:0000256" key="3">
    <source>
        <dbReference type="ARBA" id="ARBA00022692"/>
    </source>
</evidence>